<keyword evidence="2" id="KW-1185">Reference proteome</keyword>
<accession>A0A0K1PRZ9</accession>
<dbReference type="RefSeq" id="WP_169927519.1">
    <property type="nucleotide sequence ID" value="NZ_CP012333.1"/>
</dbReference>
<dbReference type="KEGG" id="llu:AKJ09_02967"/>
<dbReference type="AlphaFoldDB" id="A0A0K1PRZ9"/>
<reference evidence="1 2" key="1">
    <citation type="submission" date="2015-08" db="EMBL/GenBank/DDBJ databases">
        <authorList>
            <person name="Babu N.S."/>
            <person name="Beckwith C.J."/>
            <person name="Beseler K.G."/>
            <person name="Brison A."/>
            <person name="Carone J.V."/>
            <person name="Caskin T.P."/>
            <person name="Diamond M."/>
            <person name="Durham M.E."/>
            <person name="Foxe J.M."/>
            <person name="Go M."/>
            <person name="Henderson B.A."/>
            <person name="Jones I.B."/>
            <person name="McGettigan J.A."/>
            <person name="Micheletti S.J."/>
            <person name="Nasrallah M.E."/>
            <person name="Ortiz D."/>
            <person name="Piller C.R."/>
            <person name="Privatt S.R."/>
            <person name="Schneider S.L."/>
            <person name="Sharp S."/>
            <person name="Smith T.C."/>
            <person name="Stanton J.D."/>
            <person name="Ullery H.E."/>
            <person name="Wilson R.J."/>
            <person name="Serrano M.G."/>
            <person name="Buck G."/>
            <person name="Lee V."/>
            <person name="Wang Y."/>
            <person name="Carvalho R."/>
            <person name="Voegtly L."/>
            <person name="Shi R."/>
            <person name="Duckworth R."/>
            <person name="Johnson A."/>
            <person name="Loviza R."/>
            <person name="Walstead R."/>
            <person name="Shah Z."/>
            <person name="Kiflezghi M."/>
            <person name="Wade K."/>
            <person name="Ball S.L."/>
            <person name="Bradley K.W."/>
            <person name="Asai D.J."/>
            <person name="Bowman C.A."/>
            <person name="Russell D.A."/>
            <person name="Pope W.H."/>
            <person name="Jacobs-Sera D."/>
            <person name="Hendrix R.W."/>
            <person name="Hatfull G.F."/>
        </authorList>
    </citation>
    <scope>NUCLEOTIDE SEQUENCE [LARGE SCALE GENOMIC DNA]</scope>
    <source>
        <strain evidence="1 2">DSM 27648</strain>
    </source>
</reference>
<proteinExistence type="predicted"/>
<evidence type="ECO:0000313" key="1">
    <source>
        <dbReference type="EMBL" id="AKU96303.1"/>
    </source>
</evidence>
<protein>
    <submittedName>
        <fullName evidence="1">Uncharacterized protein</fullName>
    </submittedName>
</protein>
<dbReference type="Proteomes" id="UP000064967">
    <property type="component" value="Chromosome"/>
</dbReference>
<evidence type="ECO:0000313" key="2">
    <source>
        <dbReference type="Proteomes" id="UP000064967"/>
    </source>
</evidence>
<gene>
    <name evidence="1" type="ORF">AKJ09_02967</name>
</gene>
<name>A0A0K1PRZ9_9BACT</name>
<sequence length="433" mass="45198">MDSGSAANPDGDADVADTAPALPQAVTVNVVRSMKPAAGVTVVFHDASGAVLGSTKTDAAGKAVSTGAIPAQVSVLLGAASWLRSVHTWTSVEAGDELFVTDFSPMGGEELGHITVTLPGEVMGSSWYYANVGSCGVARQGKNVGTPASITMRAECVRPQNAILGRSAGDRTNGFAFLKGVPAPAPAAGVDVTLGSWWFTAAMASVNILNPPSSLTNTKLDLDDILGDVAYPSDSMYLKTATASLAFAAGFADAHQFTALDGAYPTPRSLVTRIPSTKSSVTLDFGTAPPAIKDMTLAATNRERPELSWTLPAGMSTVDGALGAVDYQADNQTKYRWSFVLPPNATSARFPELPAEVADWVAFTPKPAEIGFSGFTSLNLTLVSSDLLDGYGAFRTEVGRLVPLEFDEQYRVSHIMLPKDGALATTISYAPLR</sequence>
<dbReference type="EMBL" id="CP012333">
    <property type="protein sequence ID" value="AKU96303.1"/>
    <property type="molecule type" value="Genomic_DNA"/>
</dbReference>
<organism evidence="1 2">
    <name type="scientific">Labilithrix luteola</name>
    <dbReference type="NCBI Taxonomy" id="1391654"/>
    <lineage>
        <taxon>Bacteria</taxon>
        <taxon>Pseudomonadati</taxon>
        <taxon>Myxococcota</taxon>
        <taxon>Polyangia</taxon>
        <taxon>Polyangiales</taxon>
        <taxon>Labilitrichaceae</taxon>
        <taxon>Labilithrix</taxon>
    </lineage>
</organism>